<dbReference type="AlphaFoldDB" id="A0A1I5SFU6"/>
<reference evidence="2 3" key="1">
    <citation type="submission" date="2016-10" db="EMBL/GenBank/DDBJ databases">
        <authorList>
            <person name="de Groot N.N."/>
        </authorList>
    </citation>
    <scope>NUCLEOTIDE SEQUENCE [LARGE SCALE GENOMIC DNA]</scope>
    <source>
        <strain evidence="2 3">CGMCC 1.9113</strain>
    </source>
</reference>
<proteinExistence type="predicted"/>
<dbReference type="RefSeq" id="WP_093333131.1">
    <property type="nucleotide sequence ID" value="NZ_FOXP01000005.1"/>
</dbReference>
<keyword evidence="3" id="KW-1185">Reference proteome</keyword>
<dbReference type="EMBL" id="FOXP01000005">
    <property type="protein sequence ID" value="SFP69613.1"/>
    <property type="molecule type" value="Genomic_DNA"/>
</dbReference>
<name>A0A1I5SFU6_9SPHN</name>
<protein>
    <submittedName>
        <fullName evidence="2">Uncharacterized protein</fullName>
    </submittedName>
</protein>
<dbReference type="STRING" id="634430.SAMN04488241_105204"/>
<dbReference type="Proteomes" id="UP000199586">
    <property type="component" value="Unassembled WGS sequence"/>
</dbReference>
<gene>
    <name evidence="2" type="ORF">SAMN04488241_105204</name>
</gene>
<sequence>MTVMLSATFDTRREAEMTVERLVQQFDLDRAAIFITAEGDENSAGEEKAGSDTEAGEPSAEARDDAPLNGAVAVTVEVSGEEMAEKVRDAFGEFDAAGVVETDPAIQ</sequence>
<dbReference type="OrthoDB" id="7271438at2"/>
<evidence type="ECO:0000313" key="3">
    <source>
        <dbReference type="Proteomes" id="UP000199586"/>
    </source>
</evidence>
<organism evidence="2 3">
    <name type="scientific">Sphingomonas rubra</name>
    <dbReference type="NCBI Taxonomy" id="634430"/>
    <lineage>
        <taxon>Bacteria</taxon>
        <taxon>Pseudomonadati</taxon>
        <taxon>Pseudomonadota</taxon>
        <taxon>Alphaproteobacteria</taxon>
        <taxon>Sphingomonadales</taxon>
        <taxon>Sphingomonadaceae</taxon>
        <taxon>Sphingomonas</taxon>
    </lineage>
</organism>
<evidence type="ECO:0000313" key="2">
    <source>
        <dbReference type="EMBL" id="SFP69613.1"/>
    </source>
</evidence>
<evidence type="ECO:0000256" key="1">
    <source>
        <dbReference type="SAM" id="MobiDB-lite"/>
    </source>
</evidence>
<feature type="region of interest" description="Disordered" evidence="1">
    <location>
        <begin position="37"/>
        <end position="69"/>
    </location>
</feature>
<accession>A0A1I5SFU6</accession>